<sequence>MVENITNPVVIYKRLLRYAKPYRAGFIAAILGMIGYALVDATFISMIQPFIDHGIQDKDTEFLKYAPLVVILMFILRGICHFIATYCISWVGGHIVKDIRQHLFSHIMRLPVSFHDQHSTGELISKITYDAEQVKQSLTKALIVLVREGAFIIGLIAVMFYHSWQLSLIFFLIAPLIAIIVRFVSKRFRQLSKHIQHAMGGVTTSSEQMLNGHKVILSFGGQALEDKRFADINNNTRTQGIKMDSAQAISSGIIQLIASFALAFVIYLSSSPEMLNQLSAGSFSAIVTSMVVLLKPLKQLTTVNSDFQRGIAAAASVFSILDQLPEQDSGTLEVAQVQGEIRFEQVSFQYPGHQQQVLDNISFVVHPGQTVALVGRSGSGKTTISSLLPRFYQVEQGQILLDGQDIRQYKLASLRAQIAVVSQHVTLFNESIANNICYGMTQPVSDAHLLDVAEKAHVLEFATKLPDGLNTIVGENGVSLSGGQRQRIAIARALLRQAPILILDEATSALDTESERKIQAALNELLKGRTSLVIAHRLSTIENADSIIVMDQGRIVEQGDHHTLLAQNGAYAQLYKLQFGEQQ</sequence>
<feature type="transmembrane region" description="Helical" evidence="11">
    <location>
        <begin position="24"/>
        <end position="45"/>
    </location>
</feature>
<evidence type="ECO:0000256" key="4">
    <source>
        <dbReference type="ARBA" id="ARBA00022692"/>
    </source>
</evidence>
<evidence type="ECO:0000256" key="11">
    <source>
        <dbReference type="SAM" id="Phobius"/>
    </source>
</evidence>
<keyword evidence="7" id="KW-1278">Translocase</keyword>
<keyword evidence="3" id="KW-1003">Cell membrane</keyword>
<dbReference type="PROSITE" id="PS00211">
    <property type="entry name" value="ABC_TRANSPORTER_1"/>
    <property type="match status" value="1"/>
</dbReference>
<dbReference type="GO" id="GO:0015421">
    <property type="term" value="F:ABC-type oligopeptide transporter activity"/>
    <property type="evidence" value="ECO:0007669"/>
    <property type="project" value="TreeGrafter"/>
</dbReference>
<evidence type="ECO:0000256" key="10">
    <source>
        <dbReference type="ARBA" id="ARBA00023136"/>
    </source>
</evidence>
<dbReference type="SMART" id="SM00382">
    <property type="entry name" value="AAA"/>
    <property type="match status" value="1"/>
</dbReference>
<evidence type="ECO:0000313" key="15">
    <source>
        <dbReference type="Proteomes" id="UP000199371"/>
    </source>
</evidence>
<dbReference type="SUPFAM" id="SSF52540">
    <property type="entry name" value="P-loop containing nucleoside triphosphate hydrolases"/>
    <property type="match status" value="1"/>
</dbReference>
<feature type="transmembrane region" description="Helical" evidence="11">
    <location>
        <begin position="248"/>
        <end position="268"/>
    </location>
</feature>
<dbReference type="RefSeq" id="WP_245728325.1">
    <property type="nucleotide sequence ID" value="NZ_FNXF01000008.1"/>
</dbReference>
<dbReference type="InterPro" id="IPR003593">
    <property type="entry name" value="AAA+_ATPase"/>
</dbReference>
<organism evidence="14 15">
    <name type="scientific">Rheinheimera pacifica</name>
    <dbReference type="NCBI Taxonomy" id="173990"/>
    <lineage>
        <taxon>Bacteria</taxon>
        <taxon>Pseudomonadati</taxon>
        <taxon>Pseudomonadota</taxon>
        <taxon>Gammaproteobacteria</taxon>
        <taxon>Chromatiales</taxon>
        <taxon>Chromatiaceae</taxon>
        <taxon>Rheinheimera</taxon>
    </lineage>
</organism>
<feature type="transmembrane region" description="Helical" evidence="11">
    <location>
        <begin position="65"/>
        <end position="91"/>
    </location>
</feature>
<dbReference type="Gene3D" id="1.20.1560.10">
    <property type="entry name" value="ABC transporter type 1, transmembrane domain"/>
    <property type="match status" value="1"/>
</dbReference>
<feature type="transmembrane region" description="Helical" evidence="11">
    <location>
        <begin position="141"/>
        <end position="160"/>
    </location>
</feature>
<keyword evidence="6 14" id="KW-0067">ATP-binding</keyword>
<dbReference type="GO" id="GO:0005886">
    <property type="term" value="C:plasma membrane"/>
    <property type="evidence" value="ECO:0007669"/>
    <property type="project" value="UniProtKB-SubCell"/>
</dbReference>
<dbReference type="CDD" id="cd18552">
    <property type="entry name" value="ABC_6TM_MsbA_like"/>
    <property type="match status" value="1"/>
</dbReference>
<name>A0A1H6M0U8_9GAMM</name>
<comment type="subcellular location">
    <subcellularLocation>
        <location evidence="1">Cell membrane</location>
        <topology evidence="1">Multi-pass membrane protein</topology>
    </subcellularLocation>
</comment>
<evidence type="ECO:0000256" key="8">
    <source>
        <dbReference type="ARBA" id="ARBA00022989"/>
    </source>
</evidence>
<reference evidence="15" key="1">
    <citation type="submission" date="2016-10" db="EMBL/GenBank/DDBJ databases">
        <authorList>
            <person name="Varghese N."/>
            <person name="Submissions S."/>
        </authorList>
    </citation>
    <scope>NUCLEOTIDE SEQUENCE [LARGE SCALE GENOMIC DNA]</scope>
    <source>
        <strain evidence="15">DSM 17616</strain>
    </source>
</reference>
<feature type="transmembrane region" description="Helical" evidence="11">
    <location>
        <begin position="166"/>
        <end position="184"/>
    </location>
</feature>
<dbReference type="FunFam" id="3.40.50.300:FF:000140">
    <property type="entry name" value="Lipid A export ATP-binding/permease protein MsbA"/>
    <property type="match status" value="1"/>
</dbReference>
<evidence type="ECO:0000256" key="1">
    <source>
        <dbReference type="ARBA" id="ARBA00004651"/>
    </source>
</evidence>
<keyword evidence="4 11" id="KW-0812">Transmembrane</keyword>
<feature type="domain" description="ABC transporter" evidence="12">
    <location>
        <begin position="341"/>
        <end position="577"/>
    </location>
</feature>
<evidence type="ECO:0000256" key="3">
    <source>
        <dbReference type="ARBA" id="ARBA00022475"/>
    </source>
</evidence>
<dbReference type="InterPro" id="IPR036640">
    <property type="entry name" value="ABC1_TM_sf"/>
</dbReference>
<keyword evidence="15" id="KW-1185">Reference proteome</keyword>
<gene>
    <name evidence="14" type="ORF">SAMN05660691_02346</name>
</gene>
<accession>A0A1H6M0U8</accession>
<dbReference type="SUPFAM" id="SSF90123">
    <property type="entry name" value="ABC transporter transmembrane region"/>
    <property type="match status" value="1"/>
</dbReference>
<dbReference type="Pfam" id="PF00664">
    <property type="entry name" value="ABC_membrane"/>
    <property type="match status" value="1"/>
</dbReference>
<dbReference type="Proteomes" id="UP000199371">
    <property type="component" value="Unassembled WGS sequence"/>
</dbReference>
<dbReference type="GO" id="GO:0005524">
    <property type="term" value="F:ATP binding"/>
    <property type="evidence" value="ECO:0007669"/>
    <property type="project" value="UniProtKB-KW"/>
</dbReference>
<dbReference type="PANTHER" id="PTHR43394">
    <property type="entry name" value="ATP-DEPENDENT PERMEASE MDL1, MITOCHONDRIAL"/>
    <property type="match status" value="1"/>
</dbReference>
<proteinExistence type="predicted"/>
<dbReference type="STRING" id="173990.SAMN05660691_02346"/>
<dbReference type="InterPro" id="IPR011527">
    <property type="entry name" value="ABC1_TM_dom"/>
</dbReference>
<evidence type="ECO:0000259" key="12">
    <source>
        <dbReference type="PROSITE" id="PS50893"/>
    </source>
</evidence>
<evidence type="ECO:0000256" key="9">
    <source>
        <dbReference type="ARBA" id="ARBA00023055"/>
    </source>
</evidence>
<evidence type="ECO:0000313" key="14">
    <source>
        <dbReference type="EMBL" id="SEH94758.1"/>
    </source>
</evidence>
<keyword evidence="10 11" id="KW-0472">Membrane</keyword>
<dbReference type="GO" id="GO:0016887">
    <property type="term" value="F:ATP hydrolysis activity"/>
    <property type="evidence" value="ECO:0007669"/>
    <property type="project" value="InterPro"/>
</dbReference>
<keyword evidence="8 11" id="KW-1133">Transmembrane helix</keyword>
<dbReference type="Gene3D" id="3.40.50.300">
    <property type="entry name" value="P-loop containing nucleotide triphosphate hydrolases"/>
    <property type="match status" value="1"/>
</dbReference>
<dbReference type="InterPro" id="IPR011917">
    <property type="entry name" value="ABC_transpr_lipidA"/>
</dbReference>
<feature type="domain" description="ABC transmembrane type-1" evidence="13">
    <location>
        <begin position="27"/>
        <end position="309"/>
    </location>
</feature>
<evidence type="ECO:0000256" key="7">
    <source>
        <dbReference type="ARBA" id="ARBA00022967"/>
    </source>
</evidence>
<dbReference type="NCBIfam" id="TIGR02203">
    <property type="entry name" value="MsbA_lipidA"/>
    <property type="match status" value="1"/>
</dbReference>
<evidence type="ECO:0000256" key="2">
    <source>
        <dbReference type="ARBA" id="ARBA00022448"/>
    </source>
</evidence>
<keyword evidence="9" id="KW-0445">Lipid transport</keyword>
<dbReference type="InterPro" id="IPR017871">
    <property type="entry name" value="ABC_transporter-like_CS"/>
</dbReference>
<dbReference type="PROSITE" id="PS50929">
    <property type="entry name" value="ABC_TM1F"/>
    <property type="match status" value="1"/>
</dbReference>
<dbReference type="EMBL" id="FNXF01000008">
    <property type="protein sequence ID" value="SEH94758.1"/>
    <property type="molecule type" value="Genomic_DNA"/>
</dbReference>
<dbReference type="InterPro" id="IPR039421">
    <property type="entry name" value="Type_1_exporter"/>
</dbReference>
<keyword evidence="5" id="KW-0547">Nucleotide-binding</keyword>
<protein>
    <submittedName>
        <fullName evidence="14">ATP-binding cassette, subfamily B, MsbA</fullName>
    </submittedName>
</protein>
<evidence type="ECO:0000259" key="13">
    <source>
        <dbReference type="PROSITE" id="PS50929"/>
    </source>
</evidence>
<dbReference type="PROSITE" id="PS50893">
    <property type="entry name" value="ABC_TRANSPORTER_2"/>
    <property type="match status" value="1"/>
</dbReference>
<evidence type="ECO:0000256" key="5">
    <source>
        <dbReference type="ARBA" id="ARBA00022741"/>
    </source>
</evidence>
<dbReference type="InterPro" id="IPR003439">
    <property type="entry name" value="ABC_transporter-like_ATP-bd"/>
</dbReference>
<evidence type="ECO:0000256" key="6">
    <source>
        <dbReference type="ARBA" id="ARBA00022840"/>
    </source>
</evidence>
<dbReference type="InterPro" id="IPR027417">
    <property type="entry name" value="P-loop_NTPase"/>
</dbReference>
<dbReference type="PANTHER" id="PTHR43394:SF1">
    <property type="entry name" value="ATP-BINDING CASSETTE SUB-FAMILY B MEMBER 10, MITOCHONDRIAL"/>
    <property type="match status" value="1"/>
</dbReference>
<keyword evidence="2" id="KW-0813">Transport</keyword>
<dbReference type="AlphaFoldDB" id="A0A1H6M0U8"/>
<dbReference type="Pfam" id="PF00005">
    <property type="entry name" value="ABC_tran"/>
    <property type="match status" value="1"/>
</dbReference>
<dbReference type="GO" id="GO:0034040">
    <property type="term" value="F:ATPase-coupled lipid transmembrane transporter activity"/>
    <property type="evidence" value="ECO:0007669"/>
    <property type="project" value="InterPro"/>
</dbReference>